<dbReference type="PROSITE" id="PS50157">
    <property type="entry name" value="ZINC_FINGER_C2H2_2"/>
    <property type="match status" value="2"/>
</dbReference>
<evidence type="ECO:0000256" key="1">
    <source>
        <dbReference type="ARBA" id="ARBA00004123"/>
    </source>
</evidence>
<dbReference type="EnsemblMetazoa" id="XM_022812667">
    <property type="protein sequence ID" value="XP_022668402"/>
    <property type="gene ID" value="LOC111253373"/>
</dbReference>
<feature type="domain" description="C2H2-type" evidence="13">
    <location>
        <begin position="213"/>
        <end position="240"/>
    </location>
</feature>
<dbReference type="PANTHER" id="PTHR45925">
    <property type="entry name" value="ZINC FINGER PROTEIN"/>
    <property type="match status" value="1"/>
</dbReference>
<feature type="compositionally biased region" description="Low complexity" evidence="12">
    <location>
        <begin position="158"/>
        <end position="171"/>
    </location>
</feature>
<protein>
    <recommendedName>
        <fullName evidence="13">C2H2-type domain-containing protein</fullName>
    </recommendedName>
</protein>
<dbReference type="RefSeq" id="XP_022668402.1">
    <property type="nucleotide sequence ID" value="XM_022812667.1"/>
</dbReference>
<comment type="similarity">
    <text evidence="2">Belongs to the krueppel C2H2-type zinc-finger protein family.</text>
</comment>
<evidence type="ECO:0000256" key="2">
    <source>
        <dbReference type="ARBA" id="ARBA00006991"/>
    </source>
</evidence>
<dbReference type="InterPro" id="IPR013087">
    <property type="entry name" value="Znf_C2H2_type"/>
</dbReference>
<dbReference type="Gene3D" id="3.30.160.60">
    <property type="entry name" value="Classic Zinc Finger"/>
    <property type="match status" value="2"/>
</dbReference>
<dbReference type="GO" id="GO:0005634">
    <property type="term" value="C:nucleus"/>
    <property type="evidence" value="ECO:0007669"/>
    <property type="project" value="UniProtKB-SubCell"/>
</dbReference>
<feature type="domain" description="C2H2-type" evidence="13">
    <location>
        <begin position="241"/>
        <end position="268"/>
    </location>
</feature>
<dbReference type="GeneID" id="111253373"/>
<keyword evidence="8" id="KW-0238">DNA-binding</keyword>
<dbReference type="GO" id="GO:0000978">
    <property type="term" value="F:RNA polymerase II cis-regulatory region sequence-specific DNA binding"/>
    <property type="evidence" value="ECO:0007669"/>
    <property type="project" value="TreeGrafter"/>
</dbReference>
<evidence type="ECO:0000256" key="9">
    <source>
        <dbReference type="ARBA" id="ARBA00023163"/>
    </source>
</evidence>
<evidence type="ECO:0000259" key="13">
    <source>
        <dbReference type="PROSITE" id="PS50157"/>
    </source>
</evidence>
<dbReference type="GO" id="GO:0008270">
    <property type="term" value="F:zinc ion binding"/>
    <property type="evidence" value="ECO:0007669"/>
    <property type="project" value="UniProtKB-KW"/>
</dbReference>
<dbReference type="FunFam" id="3.30.160.60:FF:000075">
    <property type="entry name" value="Putative zinc finger protein 536"/>
    <property type="match status" value="1"/>
</dbReference>
<evidence type="ECO:0000256" key="10">
    <source>
        <dbReference type="ARBA" id="ARBA00023242"/>
    </source>
</evidence>
<keyword evidence="15" id="KW-1185">Reference proteome</keyword>
<keyword evidence="6" id="KW-0862">Zinc</keyword>
<evidence type="ECO:0000256" key="8">
    <source>
        <dbReference type="ARBA" id="ARBA00023125"/>
    </source>
</evidence>
<reference evidence="14" key="1">
    <citation type="submission" date="2021-01" db="UniProtKB">
        <authorList>
            <consortium name="EnsemblMetazoa"/>
        </authorList>
    </citation>
    <scope>IDENTIFICATION</scope>
</reference>
<evidence type="ECO:0000256" key="5">
    <source>
        <dbReference type="ARBA" id="ARBA00022771"/>
    </source>
</evidence>
<keyword evidence="7" id="KW-0805">Transcription regulation</keyword>
<keyword evidence="4" id="KW-0677">Repeat</keyword>
<comment type="subcellular location">
    <subcellularLocation>
        <location evidence="1">Nucleus</location>
    </subcellularLocation>
</comment>
<feature type="region of interest" description="Disordered" evidence="12">
    <location>
        <begin position="155"/>
        <end position="174"/>
    </location>
</feature>
<keyword evidence="3" id="KW-0479">Metal-binding</keyword>
<dbReference type="SMART" id="SM00355">
    <property type="entry name" value="ZnF_C2H2"/>
    <property type="match status" value="2"/>
</dbReference>
<dbReference type="OrthoDB" id="6483397at2759"/>
<evidence type="ECO:0000256" key="3">
    <source>
        <dbReference type="ARBA" id="ARBA00022723"/>
    </source>
</evidence>
<dbReference type="InterPro" id="IPR036236">
    <property type="entry name" value="Znf_C2H2_sf"/>
</dbReference>
<evidence type="ECO:0000256" key="11">
    <source>
        <dbReference type="PROSITE-ProRule" id="PRU00042"/>
    </source>
</evidence>
<keyword evidence="9" id="KW-0804">Transcription</keyword>
<dbReference type="Proteomes" id="UP000594260">
    <property type="component" value="Unplaced"/>
</dbReference>
<keyword evidence="5 11" id="KW-0863">Zinc-finger</keyword>
<dbReference type="AlphaFoldDB" id="A0A7M7KKU0"/>
<dbReference type="GO" id="GO:0000981">
    <property type="term" value="F:DNA-binding transcription factor activity, RNA polymerase II-specific"/>
    <property type="evidence" value="ECO:0007669"/>
    <property type="project" value="TreeGrafter"/>
</dbReference>
<evidence type="ECO:0000256" key="7">
    <source>
        <dbReference type="ARBA" id="ARBA00023015"/>
    </source>
</evidence>
<accession>A0A7M7KKU0</accession>
<name>A0A7M7KKU0_VARDE</name>
<evidence type="ECO:0000256" key="6">
    <source>
        <dbReference type="ARBA" id="ARBA00022833"/>
    </source>
</evidence>
<evidence type="ECO:0000256" key="4">
    <source>
        <dbReference type="ARBA" id="ARBA00022737"/>
    </source>
</evidence>
<evidence type="ECO:0000256" key="12">
    <source>
        <dbReference type="SAM" id="MobiDB-lite"/>
    </source>
</evidence>
<dbReference type="KEGG" id="vde:111253373"/>
<proteinExistence type="inferred from homology"/>
<evidence type="ECO:0000313" key="15">
    <source>
        <dbReference type="Proteomes" id="UP000594260"/>
    </source>
</evidence>
<sequence length="274" mass="30126">MHVNCAICSKYHPAHLSRMHGVVEKSNFLPFSPQHWDLTTGFRSSSKPGVSNCQSLVIEWKFRLDVQPRAGSVPVDQMDTAQTLMPVKSGRNAWLSSEQAEIASYDGTLFNGVSELLPLSTTSMVPSTAATATEVLGPKRRGRPRSRLPQAVVEETFQSQDIQSQQTTQSSGWDVAHSPTNFSNAAQEESCSGSITASSATLVEAINQSVDRRTCFVCLKRFSDAFSVRMHVRVHTNEKPFACPHCPHRTAQKGNLKSHIKRHHGDVASLSEVP</sequence>
<evidence type="ECO:0000313" key="14">
    <source>
        <dbReference type="EnsemblMetazoa" id="XP_022668402"/>
    </source>
</evidence>
<dbReference type="InParanoid" id="A0A7M7KKU0"/>
<keyword evidence="10" id="KW-0539">Nucleus</keyword>
<dbReference type="InterPro" id="IPR051967">
    <property type="entry name" value="Krueppel_C2H2-ZF"/>
</dbReference>
<dbReference type="SUPFAM" id="SSF57667">
    <property type="entry name" value="beta-beta-alpha zinc fingers"/>
    <property type="match status" value="1"/>
</dbReference>
<organism evidence="14 15">
    <name type="scientific">Varroa destructor</name>
    <name type="common">Honeybee mite</name>
    <dbReference type="NCBI Taxonomy" id="109461"/>
    <lineage>
        <taxon>Eukaryota</taxon>
        <taxon>Metazoa</taxon>
        <taxon>Ecdysozoa</taxon>
        <taxon>Arthropoda</taxon>
        <taxon>Chelicerata</taxon>
        <taxon>Arachnida</taxon>
        <taxon>Acari</taxon>
        <taxon>Parasitiformes</taxon>
        <taxon>Mesostigmata</taxon>
        <taxon>Gamasina</taxon>
        <taxon>Dermanyssoidea</taxon>
        <taxon>Varroidae</taxon>
        <taxon>Varroa</taxon>
    </lineage>
</organism>
<dbReference type="PROSITE" id="PS00028">
    <property type="entry name" value="ZINC_FINGER_C2H2_1"/>
    <property type="match status" value="1"/>
</dbReference>